<evidence type="ECO:0000256" key="3">
    <source>
        <dbReference type="ARBA" id="ARBA00022840"/>
    </source>
</evidence>
<dbReference type="InterPro" id="IPR051120">
    <property type="entry name" value="ABC_AA/LPS_Transport"/>
</dbReference>
<dbReference type="Proteomes" id="UP000277007">
    <property type="component" value="Unassembled WGS sequence"/>
</dbReference>
<dbReference type="PANTHER" id="PTHR45772">
    <property type="entry name" value="CONSERVED COMPONENT OF ABC TRANSPORTER FOR NATURAL AMINO ACIDS-RELATED"/>
    <property type="match status" value="1"/>
</dbReference>
<evidence type="ECO:0000256" key="1">
    <source>
        <dbReference type="ARBA" id="ARBA00022448"/>
    </source>
</evidence>
<dbReference type="GO" id="GO:0015188">
    <property type="term" value="F:L-isoleucine transmembrane transporter activity"/>
    <property type="evidence" value="ECO:0007669"/>
    <property type="project" value="TreeGrafter"/>
</dbReference>
<dbReference type="GO" id="GO:0005304">
    <property type="term" value="F:L-valine transmembrane transporter activity"/>
    <property type="evidence" value="ECO:0007669"/>
    <property type="project" value="TreeGrafter"/>
</dbReference>
<dbReference type="CDD" id="cd03219">
    <property type="entry name" value="ABC_Mj1267_LivG_branched"/>
    <property type="match status" value="1"/>
</dbReference>
<keyword evidence="2" id="KW-0547">Nucleotide-binding</keyword>
<dbReference type="Pfam" id="PF12399">
    <property type="entry name" value="BCA_ABC_TP_C"/>
    <property type="match status" value="1"/>
</dbReference>
<dbReference type="GO" id="GO:0042941">
    <property type="term" value="P:D-alanine transmembrane transport"/>
    <property type="evidence" value="ECO:0007669"/>
    <property type="project" value="TreeGrafter"/>
</dbReference>
<dbReference type="AlphaFoldDB" id="A0A3S0HZR5"/>
<dbReference type="Gene3D" id="3.40.50.300">
    <property type="entry name" value="P-loop containing nucleotide triphosphate hydrolases"/>
    <property type="match status" value="1"/>
</dbReference>
<dbReference type="SUPFAM" id="SSF52540">
    <property type="entry name" value="P-loop containing nucleoside triphosphate hydrolases"/>
    <property type="match status" value="1"/>
</dbReference>
<keyword evidence="6" id="KW-1185">Reference proteome</keyword>
<sequence>MTTASTTSTPTSTPSASVAPLLSIAGLVRRFGGLTAVNGLSLSLADGELVSVIGPNGAGKTTLFNLITGLDTPDVGSVAFAGQDVTGFAAERLAGLGLARTFQHGRVFGNLSVLDNVLVGAHTRLRAVRPPLGLPLLGPLAELGLALLPPAAVRAEEERLRAEATEIIALFGDRLTPRLDKPAHSLSYANRRRVEIARALALKPRLLLLDEPTAGMNPTETAEMLEIIRGLKGRGLTILLIEHKLDLVMQLSDRVVVMDHGARIAEGLPSAVATDPAVIEAYLGHKAVGAANQDDAAAVVPTKRGIGE</sequence>
<dbReference type="EMBL" id="RXMA01000014">
    <property type="protein sequence ID" value="RTR18666.1"/>
    <property type="molecule type" value="Genomic_DNA"/>
</dbReference>
<protein>
    <submittedName>
        <fullName evidence="5">ABC transporter ATP-binding protein</fullName>
    </submittedName>
</protein>
<gene>
    <name evidence="5" type="ORF">EJ903_15640</name>
</gene>
<dbReference type="RefSeq" id="WP_126617074.1">
    <property type="nucleotide sequence ID" value="NZ_JBHUCY010000009.1"/>
</dbReference>
<name>A0A3S0HZR5_9PROT</name>
<dbReference type="PROSITE" id="PS50893">
    <property type="entry name" value="ABC_TRANSPORTER_2"/>
    <property type="match status" value="1"/>
</dbReference>
<dbReference type="Pfam" id="PF00005">
    <property type="entry name" value="ABC_tran"/>
    <property type="match status" value="1"/>
</dbReference>
<dbReference type="GO" id="GO:0015808">
    <property type="term" value="P:L-alanine transport"/>
    <property type="evidence" value="ECO:0007669"/>
    <property type="project" value="TreeGrafter"/>
</dbReference>
<feature type="domain" description="ABC transporter" evidence="4">
    <location>
        <begin position="22"/>
        <end position="285"/>
    </location>
</feature>
<keyword evidence="1" id="KW-0813">Transport</keyword>
<accession>A0A3S0HZR5</accession>
<dbReference type="PANTHER" id="PTHR45772:SF7">
    <property type="entry name" value="AMINO ACID ABC TRANSPORTER ATP-BINDING PROTEIN"/>
    <property type="match status" value="1"/>
</dbReference>
<evidence type="ECO:0000256" key="2">
    <source>
        <dbReference type="ARBA" id="ARBA00022741"/>
    </source>
</evidence>
<dbReference type="GO" id="GO:1903806">
    <property type="term" value="P:L-isoleucine import across plasma membrane"/>
    <property type="evidence" value="ECO:0007669"/>
    <property type="project" value="TreeGrafter"/>
</dbReference>
<dbReference type="InterPro" id="IPR032823">
    <property type="entry name" value="BCA_ABC_TP_C"/>
</dbReference>
<dbReference type="InterPro" id="IPR003439">
    <property type="entry name" value="ABC_transporter-like_ATP-bd"/>
</dbReference>
<keyword evidence="3 5" id="KW-0067">ATP-binding</keyword>
<dbReference type="SMART" id="SM00382">
    <property type="entry name" value="AAA"/>
    <property type="match status" value="1"/>
</dbReference>
<dbReference type="InterPro" id="IPR027417">
    <property type="entry name" value="P-loop_NTPase"/>
</dbReference>
<reference evidence="5 6" key="1">
    <citation type="submission" date="2018-12" db="EMBL/GenBank/DDBJ databases">
        <authorList>
            <person name="Yang Y."/>
        </authorList>
    </citation>
    <scope>NUCLEOTIDE SEQUENCE [LARGE SCALE GENOMIC DNA]</scope>
    <source>
        <strain evidence="5 6">L-25-5w-1</strain>
    </source>
</reference>
<dbReference type="OrthoDB" id="9779872at2"/>
<dbReference type="GO" id="GO:1903805">
    <property type="term" value="P:L-valine import across plasma membrane"/>
    <property type="evidence" value="ECO:0007669"/>
    <property type="project" value="TreeGrafter"/>
</dbReference>
<evidence type="ECO:0000259" key="4">
    <source>
        <dbReference type="PROSITE" id="PS50893"/>
    </source>
</evidence>
<organism evidence="5 6">
    <name type="scientific">Azospirillum griseum</name>
    <dbReference type="NCBI Taxonomy" id="2496639"/>
    <lineage>
        <taxon>Bacteria</taxon>
        <taxon>Pseudomonadati</taxon>
        <taxon>Pseudomonadota</taxon>
        <taxon>Alphaproteobacteria</taxon>
        <taxon>Rhodospirillales</taxon>
        <taxon>Azospirillaceae</taxon>
        <taxon>Azospirillum</taxon>
    </lineage>
</organism>
<dbReference type="GO" id="GO:0016887">
    <property type="term" value="F:ATP hydrolysis activity"/>
    <property type="evidence" value="ECO:0007669"/>
    <property type="project" value="InterPro"/>
</dbReference>
<dbReference type="InterPro" id="IPR003593">
    <property type="entry name" value="AAA+_ATPase"/>
</dbReference>
<evidence type="ECO:0000313" key="6">
    <source>
        <dbReference type="Proteomes" id="UP000277007"/>
    </source>
</evidence>
<dbReference type="FunFam" id="3.40.50.300:FF:000421">
    <property type="entry name" value="Branched-chain amino acid ABC transporter ATP-binding protein"/>
    <property type="match status" value="1"/>
</dbReference>
<dbReference type="GO" id="GO:0005886">
    <property type="term" value="C:plasma membrane"/>
    <property type="evidence" value="ECO:0007669"/>
    <property type="project" value="TreeGrafter"/>
</dbReference>
<evidence type="ECO:0000313" key="5">
    <source>
        <dbReference type="EMBL" id="RTR18666.1"/>
    </source>
</evidence>
<dbReference type="GO" id="GO:0015192">
    <property type="term" value="F:L-phenylalanine transmembrane transporter activity"/>
    <property type="evidence" value="ECO:0007669"/>
    <property type="project" value="TreeGrafter"/>
</dbReference>
<comment type="caution">
    <text evidence="5">The sequence shown here is derived from an EMBL/GenBank/DDBJ whole genome shotgun (WGS) entry which is preliminary data.</text>
</comment>
<dbReference type="GO" id="GO:0005524">
    <property type="term" value="F:ATP binding"/>
    <property type="evidence" value="ECO:0007669"/>
    <property type="project" value="UniProtKB-KW"/>
</dbReference>
<proteinExistence type="predicted"/>